<dbReference type="RefSeq" id="XP_025375690.1">
    <property type="nucleotide sequence ID" value="XM_025519329.1"/>
</dbReference>
<dbReference type="PRINTS" id="PR00314">
    <property type="entry name" value="CLATHRINADPT"/>
</dbReference>
<dbReference type="GO" id="GO:0006886">
    <property type="term" value="P:intracellular protein transport"/>
    <property type="evidence" value="ECO:0007669"/>
    <property type="project" value="UniProtKB-UniRule"/>
</dbReference>
<evidence type="ECO:0000256" key="7">
    <source>
        <dbReference type="ARBA" id="ARBA00023136"/>
    </source>
</evidence>
<accession>A0A316YH51</accession>
<evidence type="ECO:0000256" key="4">
    <source>
        <dbReference type="ARBA" id="ARBA00022475"/>
    </source>
</evidence>
<proteinExistence type="inferred from homology"/>
<dbReference type="FunCoup" id="A0A316YH51">
    <property type="interactions" value="277"/>
</dbReference>
<evidence type="ECO:0000313" key="12">
    <source>
        <dbReference type="Proteomes" id="UP000245768"/>
    </source>
</evidence>
<dbReference type="OrthoDB" id="10259133at2759"/>
<sequence length="429" mass="48984">MISAFFIFNQKGEVLISRLFRSDLKRSIADIFRIQVVSNPDVRSPIITLGSTSFFHVRHENLYVVAVTKCNANAALVFEFCYRIIQIGRSYFGKFDEESVKNNFVLFYELLDEVLDFGYPQNSETDTLKMYITTEGIKSEQAVREDSQKITIQATGATSWRRADVKYRKNEAFVDVIETVNLLMSNKGTVLRADVDGQILMRAYLSGMPECKFGLNDKLVLERSDRNKGSASDAAAVELDDCQFHQCVKLSRYDVDRSISFTPPDGEFELMRYRSTRNVNLPFKVHPIVEEIGKSRVEYNINLRANFDAKLSGNNVVLRIPAPHNTTNVKCQVAMGKAKYVPAENVIVWKIPRIQGMAETSLQADAELSSTTHRKAWSRPPIEVDFQVLMFTSSGLLVRFLKVFEKSNYQSVKWVRYLSRANGSYLIRF</sequence>
<dbReference type="Pfam" id="PF00928">
    <property type="entry name" value="Adap_comp_sub"/>
    <property type="match status" value="1"/>
</dbReference>
<feature type="domain" description="MHD" evidence="10">
    <location>
        <begin position="169"/>
        <end position="428"/>
    </location>
</feature>
<gene>
    <name evidence="11" type="ORF">FA10DRAFT_244050</name>
</gene>
<dbReference type="CDD" id="cd14836">
    <property type="entry name" value="AP2_Mu_N"/>
    <property type="match status" value="1"/>
</dbReference>
<dbReference type="EMBL" id="KZ819638">
    <property type="protein sequence ID" value="PWN88492.1"/>
    <property type="molecule type" value="Genomic_DNA"/>
</dbReference>
<keyword evidence="4" id="KW-1003">Cell membrane</keyword>
<evidence type="ECO:0000256" key="2">
    <source>
        <dbReference type="ARBA" id="ARBA00004277"/>
    </source>
</evidence>
<comment type="similarity">
    <text evidence="9">Belongs to the adaptor complexes medium subunit family.</text>
</comment>
<evidence type="ECO:0000256" key="5">
    <source>
        <dbReference type="ARBA" id="ARBA00022583"/>
    </source>
</evidence>
<reference evidence="11 12" key="1">
    <citation type="journal article" date="2018" name="Mol. Biol. Evol.">
        <title>Broad Genomic Sampling Reveals a Smut Pathogenic Ancestry of the Fungal Clade Ustilaginomycotina.</title>
        <authorList>
            <person name="Kijpornyongpan T."/>
            <person name="Mondo S.J."/>
            <person name="Barry K."/>
            <person name="Sandor L."/>
            <person name="Lee J."/>
            <person name="Lipzen A."/>
            <person name="Pangilinan J."/>
            <person name="LaButti K."/>
            <person name="Hainaut M."/>
            <person name="Henrissat B."/>
            <person name="Grigoriev I.V."/>
            <person name="Spatafora J.W."/>
            <person name="Aime M.C."/>
        </authorList>
    </citation>
    <scope>NUCLEOTIDE SEQUENCE [LARGE SCALE GENOMIC DNA]</scope>
    <source>
        <strain evidence="11 12">MCA 4198</strain>
    </source>
</reference>
<dbReference type="InterPro" id="IPR001392">
    <property type="entry name" value="Clathrin_mu"/>
</dbReference>
<evidence type="ECO:0000256" key="3">
    <source>
        <dbReference type="ARBA" id="ARBA00022448"/>
    </source>
</evidence>
<dbReference type="InterPro" id="IPR036168">
    <property type="entry name" value="AP2_Mu_C_sf"/>
</dbReference>
<dbReference type="GO" id="GO:0005886">
    <property type="term" value="C:plasma membrane"/>
    <property type="evidence" value="ECO:0007669"/>
    <property type="project" value="UniProtKB-SubCell"/>
</dbReference>
<keyword evidence="8" id="KW-0168">Coated pit</keyword>
<evidence type="ECO:0000313" key="11">
    <source>
        <dbReference type="EMBL" id="PWN88492.1"/>
    </source>
</evidence>
<dbReference type="InterPro" id="IPR043512">
    <property type="entry name" value="Mu2_C"/>
</dbReference>
<keyword evidence="3 9" id="KW-0813">Transport</keyword>
<organism evidence="11 12">
    <name type="scientific">Acaromyces ingoldii</name>
    <dbReference type="NCBI Taxonomy" id="215250"/>
    <lineage>
        <taxon>Eukaryota</taxon>
        <taxon>Fungi</taxon>
        <taxon>Dikarya</taxon>
        <taxon>Basidiomycota</taxon>
        <taxon>Ustilaginomycotina</taxon>
        <taxon>Exobasidiomycetes</taxon>
        <taxon>Exobasidiales</taxon>
        <taxon>Cryptobasidiaceae</taxon>
        <taxon>Acaromyces</taxon>
    </lineage>
</organism>
<dbReference type="InterPro" id="IPR050431">
    <property type="entry name" value="Adaptor_comp_med_subunit"/>
</dbReference>
<keyword evidence="12" id="KW-1185">Reference proteome</keyword>
<dbReference type="Gene3D" id="3.30.450.60">
    <property type="match status" value="1"/>
</dbReference>
<evidence type="ECO:0000256" key="8">
    <source>
        <dbReference type="ARBA" id="ARBA00023176"/>
    </source>
</evidence>
<keyword evidence="5" id="KW-0254">Endocytosis</keyword>
<keyword evidence="7" id="KW-0472">Membrane</keyword>
<keyword evidence="6 9" id="KW-0653">Protein transport</keyword>
<dbReference type="InterPro" id="IPR011012">
    <property type="entry name" value="Longin-like_dom_sf"/>
</dbReference>
<dbReference type="InterPro" id="IPR043532">
    <property type="entry name" value="AP2_Mu_N"/>
</dbReference>
<comment type="subcellular location">
    <subcellularLocation>
        <location evidence="1">Cell membrane</location>
    </subcellularLocation>
    <subcellularLocation>
        <location evidence="2">Membrane</location>
        <location evidence="2">Coated pit</location>
        <topology evidence="2">Peripheral membrane protein</topology>
        <orientation evidence="2">Cytoplasmic side</orientation>
    </subcellularLocation>
</comment>
<evidence type="ECO:0000259" key="10">
    <source>
        <dbReference type="PROSITE" id="PS51072"/>
    </source>
</evidence>
<dbReference type="GeneID" id="37041245"/>
<dbReference type="InterPro" id="IPR018240">
    <property type="entry name" value="Clathrin_mu_CS"/>
</dbReference>
<dbReference type="SUPFAM" id="SSF49447">
    <property type="entry name" value="Second domain of Mu2 adaptin subunit (ap50) of ap2 adaptor"/>
    <property type="match status" value="1"/>
</dbReference>
<dbReference type="GO" id="GO:0006897">
    <property type="term" value="P:endocytosis"/>
    <property type="evidence" value="ECO:0007669"/>
    <property type="project" value="UniProtKB-KW"/>
</dbReference>
<dbReference type="STRING" id="215250.A0A316YH51"/>
<dbReference type="Gene3D" id="2.60.40.1170">
    <property type="entry name" value="Mu homology domain, subdomain B"/>
    <property type="match status" value="2"/>
</dbReference>
<evidence type="ECO:0000256" key="1">
    <source>
        <dbReference type="ARBA" id="ARBA00004236"/>
    </source>
</evidence>
<dbReference type="FunFam" id="3.30.450.60:FF:000002">
    <property type="entry name" value="AP-2 complex subunit mu, putative"/>
    <property type="match status" value="1"/>
</dbReference>
<dbReference type="InterPro" id="IPR028565">
    <property type="entry name" value="MHD"/>
</dbReference>
<name>A0A316YH51_9BASI</name>
<dbReference type="CDD" id="cd09251">
    <property type="entry name" value="AP-2_Mu2_Cterm"/>
    <property type="match status" value="1"/>
</dbReference>
<protein>
    <submittedName>
        <fullName evidence="11">Clathrin adaptor, mu subunit</fullName>
    </submittedName>
</protein>
<dbReference type="GO" id="GO:0030131">
    <property type="term" value="C:clathrin adaptor complex"/>
    <property type="evidence" value="ECO:0007669"/>
    <property type="project" value="UniProtKB-UniRule"/>
</dbReference>
<dbReference type="PROSITE" id="PS00990">
    <property type="entry name" value="CLAT_ADAPTOR_M_1"/>
    <property type="match status" value="1"/>
</dbReference>
<dbReference type="SUPFAM" id="SSF64356">
    <property type="entry name" value="SNARE-like"/>
    <property type="match status" value="1"/>
</dbReference>
<evidence type="ECO:0000256" key="9">
    <source>
        <dbReference type="PIRNR" id="PIRNR005992"/>
    </source>
</evidence>
<evidence type="ECO:0000256" key="6">
    <source>
        <dbReference type="ARBA" id="ARBA00022927"/>
    </source>
</evidence>
<dbReference type="InParanoid" id="A0A316YH51"/>
<dbReference type="PROSITE" id="PS51072">
    <property type="entry name" value="MHD"/>
    <property type="match status" value="1"/>
</dbReference>
<dbReference type="PANTHER" id="PTHR10529">
    <property type="entry name" value="AP COMPLEX SUBUNIT MU"/>
    <property type="match status" value="1"/>
</dbReference>
<dbReference type="PIRSF" id="PIRSF005992">
    <property type="entry name" value="Clathrin_mu"/>
    <property type="match status" value="1"/>
</dbReference>
<dbReference type="GO" id="GO:0005905">
    <property type="term" value="C:clathrin-coated pit"/>
    <property type="evidence" value="ECO:0007669"/>
    <property type="project" value="UniProtKB-KW"/>
</dbReference>
<dbReference type="AlphaFoldDB" id="A0A316YH51"/>
<dbReference type="Proteomes" id="UP000245768">
    <property type="component" value="Unassembled WGS sequence"/>
</dbReference>